<feature type="domain" description="UBA" evidence="9">
    <location>
        <begin position="324"/>
        <end position="363"/>
    </location>
</feature>
<dbReference type="InterPro" id="IPR009060">
    <property type="entry name" value="UBA-like_sf"/>
</dbReference>
<evidence type="ECO:0000256" key="8">
    <source>
        <dbReference type="SAM" id="MobiDB-lite"/>
    </source>
</evidence>
<evidence type="ECO:0000313" key="11">
    <source>
        <dbReference type="EMBL" id="KAJ8607744.1"/>
    </source>
</evidence>
<evidence type="ECO:0000256" key="6">
    <source>
        <dbReference type="ARBA" id="ARBA00022786"/>
    </source>
</evidence>
<evidence type="ECO:0000256" key="2">
    <source>
        <dbReference type="ARBA" id="ARBA00022679"/>
    </source>
</evidence>
<comment type="pathway">
    <text evidence="1">Protein modification; protein ubiquitination.</text>
</comment>
<evidence type="ECO:0000256" key="1">
    <source>
        <dbReference type="ARBA" id="ARBA00004906"/>
    </source>
</evidence>
<dbReference type="GO" id="GO:0016740">
    <property type="term" value="F:transferase activity"/>
    <property type="evidence" value="ECO:0007669"/>
    <property type="project" value="UniProtKB-KW"/>
</dbReference>
<dbReference type="GO" id="GO:0016567">
    <property type="term" value="P:protein ubiquitination"/>
    <property type="evidence" value="ECO:0007669"/>
    <property type="project" value="TreeGrafter"/>
</dbReference>
<dbReference type="InterPro" id="IPR040847">
    <property type="entry name" value="SH3_15"/>
</dbReference>
<keyword evidence="12" id="KW-1185">Reference proteome</keyword>
<evidence type="ECO:0000256" key="7">
    <source>
        <dbReference type="ARBA" id="ARBA00022833"/>
    </source>
</evidence>
<feature type="region of interest" description="Disordered" evidence="8">
    <location>
        <begin position="600"/>
        <end position="640"/>
    </location>
</feature>
<dbReference type="CDD" id="cd14291">
    <property type="entry name" value="UBA1_NUB1_like"/>
    <property type="match status" value="1"/>
</dbReference>
<evidence type="ECO:0000313" key="12">
    <source>
        <dbReference type="Proteomes" id="UP001230188"/>
    </source>
</evidence>
<feature type="compositionally biased region" description="Pro residues" evidence="8">
    <location>
        <begin position="431"/>
        <end position="442"/>
    </location>
</feature>
<dbReference type="InterPro" id="IPR013083">
    <property type="entry name" value="Znf_RING/FYVE/PHD"/>
</dbReference>
<accession>A0AAD7XRN3</accession>
<feature type="compositionally biased region" description="Pro residues" evidence="8">
    <location>
        <begin position="503"/>
        <end position="539"/>
    </location>
</feature>
<evidence type="ECO:0008006" key="13">
    <source>
        <dbReference type="Google" id="ProtNLM"/>
    </source>
</evidence>
<feature type="compositionally biased region" description="Basic and acidic residues" evidence="8">
    <location>
        <begin position="611"/>
        <end position="623"/>
    </location>
</feature>
<dbReference type="SMART" id="SM00165">
    <property type="entry name" value="UBA"/>
    <property type="match status" value="3"/>
</dbReference>
<sequence>MPWWWRRQGSADPEARYSVVVQGPRSRDERSMRDFLSGVTRLLAECFSQWPRAGWDGEEEFLQALHWGLRESNEGVIARHLSWGTASMVKNMVNNKKLSPRVRVVKDDEVVMPRSADEAKGNSDSSESQALDKLIKLAMLKMLVDVAKDGDSGEGQFRAGTHVRVDGDVEALKRSCGTTPDARPGWHPLMEFYAGAVGIVQAVSAGTALVTVRFCDGKTYHFKQESLSRADEADFPRFAVRDRVFVCDDVRRSEALQDGHGAWVTSMAQRAGTEGTVVTVTDDGDCYVQFADGGQFVYSPMLLLLTGRPHAENGDDAQHRSAPRIDEAKIAQIKSLGFTHDQAVAGLSRESKVERAVEWIVRRWPTAQPNPEPRVASVSPSPTKPSLDEDKIACIMEIGYTRDQACEGLRRTTNVDAAVVWIMTNLGNPQPNVPPPAPPPVPRVVVRDNDPSPSSSGSPRRSFDEDKIAKITALGYTRDQAREGLRRTTNLDRAVEWIMSNSAPPPPPVDPPSPATPPSSHQPPSRPSPWTMPPPPPPLDRCQDDIRVVVPPDWPARSKLVIRAPDGQRIVVAVPDGLGPGDEFKVAFAPAAPAAPVVGFERGTGSSFRAEPPDRVPRPPLPREEEDPPPPPPPPVPREEIQQANPSVAVDEYKTNELQKGFPGVALLAAPNGSRIRSRKLLSGEIFFARKQGMMLAVTDSPEDRETRGWVSSRAATLVEPESCPVCFLDFDNDDDRFKVPSVGASPCSHFVHKECFVMQIRSTFHSVVDNGGRLYCVAAGCGATLDQASIVRHLPADKVQDFESLVTKGIAKENGLVVCKICEQPCFTADVVGDSARCSCGNYVCPRCGNPAHSGEPCPDHDLEYSEQLRAQGIPLIECPFCGNDILAKAEDDDSCERVECPECKNRFCNECKVSHDLIKRTSNASHKPDCRFYAPDRSPADALVENLGAIGKTISKDQALRALDKHEGNLNRAFAELSS</sequence>
<dbReference type="InterPro" id="IPR044066">
    <property type="entry name" value="TRIAD_supradom"/>
</dbReference>
<evidence type="ECO:0000256" key="3">
    <source>
        <dbReference type="ARBA" id="ARBA00022723"/>
    </source>
</evidence>
<feature type="domain" description="UBA" evidence="9">
    <location>
        <begin position="386"/>
        <end position="425"/>
    </location>
</feature>
<keyword evidence="4" id="KW-0677">Repeat</keyword>
<feature type="region of interest" description="Disordered" evidence="8">
    <location>
        <begin position="367"/>
        <end position="387"/>
    </location>
</feature>
<protein>
    <recommendedName>
        <fullName evidence="13">RING-type E3 ubiquitin transferase</fullName>
    </recommendedName>
</protein>
<feature type="compositionally biased region" description="Low complexity" evidence="8">
    <location>
        <begin position="451"/>
        <end position="460"/>
    </location>
</feature>
<keyword evidence="3" id="KW-0479">Metal-binding</keyword>
<dbReference type="PROSITE" id="PS50030">
    <property type="entry name" value="UBA"/>
    <property type="match status" value="3"/>
</dbReference>
<feature type="region of interest" description="Disordered" evidence="8">
    <location>
        <begin position="427"/>
        <end position="466"/>
    </location>
</feature>
<dbReference type="PANTHER" id="PTHR24202">
    <property type="entry name" value="E3 UBIQUITIN-PROTEIN LIGASE MIB2"/>
    <property type="match status" value="1"/>
</dbReference>
<dbReference type="InterPro" id="IPR015940">
    <property type="entry name" value="UBA"/>
</dbReference>
<evidence type="ECO:0000259" key="9">
    <source>
        <dbReference type="PROSITE" id="PS50030"/>
    </source>
</evidence>
<evidence type="ECO:0000256" key="4">
    <source>
        <dbReference type="ARBA" id="ARBA00022737"/>
    </source>
</evidence>
<evidence type="ECO:0000256" key="5">
    <source>
        <dbReference type="ARBA" id="ARBA00022771"/>
    </source>
</evidence>
<dbReference type="EMBL" id="JAQMWT010000198">
    <property type="protein sequence ID" value="KAJ8607744.1"/>
    <property type="molecule type" value="Genomic_DNA"/>
</dbReference>
<feature type="region of interest" description="Disordered" evidence="8">
    <location>
        <begin position="499"/>
        <end position="544"/>
    </location>
</feature>
<keyword evidence="5" id="KW-0863">Zinc-finger</keyword>
<dbReference type="Proteomes" id="UP001230188">
    <property type="component" value="Unassembled WGS sequence"/>
</dbReference>
<dbReference type="Pfam" id="PF18346">
    <property type="entry name" value="SH3_15"/>
    <property type="match status" value="1"/>
</dbReference>
<keyword evidence="7" id="KW-0862">Zinc</keyword>
<feature type="domain" description="RING-type" evidence="10">
    <location>
        <begin position="720"/>
        <end position="936"/>
    </location>
</feature>
<dbReference type="PANTHER" id="PTHR24202:SF4">
    <property type="entry name" value="E3 UBIQUITIN-PROTEIN LIGASE MIB2-RELATED"/>
    <property type="match status" value="1"/>
</dbReference>
<dbReference type="CDD" id="cd20335">
    <property type="entry name" value="BRcat_RBR"/>
    <property type="match status" value="1"/>
</dbReference>
<dbReference type="PROSITE" id="PS51873">
    <property type="entry name" value="TRIAD"/>
    <property type="match status" value="1"/>
</dbReference>
<keyword evidence="6" id="KW-0833">Ubl conjugation pathway</keyword>
<organism evidence="11 12">
    <name type="scientific">Chrysophaeum taylorii</name>
    <dbReference type="NCBI Taxonomy" id="2483200"/>
    <lineage>
        <taxon>Eukaryota</taxon>
        <taxon>Sar</taxon>
        <taxon>Stramenopiles</taxon>
        <taxon>Ochrophyta</taxon>
        <taxon>Pelagophyceae</taxon>
        <taxon>Pelagomonadales</taxon>
        <taxon>Pelagomonadaceae</taxon>
        <taxon>Chrysophaeum</taxon>
    </lineage>
</organism>
<dbReference type="Gene3D" id="1.10.8.10">
    <property type="entry name" value="DNA helicase RuvA subunit, C-terminal domain"/>
    <property type="match status" value="3"/>
</dbReference>
<dbReference type="AlphaFoldDB" id="A0AAD7XRN3"/>
<dbReference type="SUPFAM" id="SSF46934">
    <property type="entry name" value="UBA-like"/>
    <property type="match status" value="3"/>
</dbReference>
<proteinExistence type="predicted"/>
<dbReference type="Gene3D" id="3.30.40.10">
    <property type="entry name" value="Zinc/RING finger domain, C3HC4 (zinc finger)"/>
    <property type="match status" value="1"/>
</dbReference>
<dbReference type="GO" id="GO:0008270">
    <property type="term" value="F:zinc ion binding"/>
    <property type="evidence" value="ECO:0007669"/>
    <property type="project" value="UniProtKB-KW"/>
</dbReference>
<name>A0AAD7XRN3_9STRA</name>
<comment type="caution">
    <text evidence="11">The sequence shown here is derived from an EMBL/GenBank/DDBJ whole genome shotgun (WGS) entry which is preliminary data.</text>
</comment>
<dbReference type="GO" id="GO:0005737">
    <property type="term" value="C:cytoplasm"/>
    <property type="evidence" value="ECO:0007669"/>
    <property type="project" value="TreeGrafter"/>
</dbReference>
<reference evidence="11" key="1">
    <citation type="submission" date="2023-01" db="EMBL/GenBank/DDBJ databases">
        <title>Metagenome sequencing of chrysophaentin producing Chrysophaeum taylorii.</title>
        <authorList>
            <person name="Davison J."/>
            <person name="Bewley C."/>
        </authorList>
    </citation>
    <scope>NUCLEOTIDE SEQUENCE</scope>
    <source>
        <strain evidence="11">NIES-1699</strain>
    </source>
</reference>
<feature type="domain" description="UBA" evidence="9">
    <location>
        <begin position="462"/>
        <end position="501"/>
    </location>
</feature>
<gene>
    <name evidence="11" type="ORF">CTAYLR_008610</name>
</gene>
<dbReference type="Pfam" id="PF00627">
    <property type="entry name" value="UBA"/>
    <property type="match status" value="1"/>
</dbReference>
<keyword evidence="2" id="KW-0808">Transferase</keyword>
<evidence type="ECO:0000259" key="10">
    <source>
        <dbReference type="PROSITE" id="PS51873"/>
    </source>
</evidence>